<protein>
    <submittedName>
        <fullName evidence="1">Phospholipase SGR2</fullName>
    </submittedName>
</protein>
<proteinExistence type="predicted"/>
<keyword evidence="2" id="KW-1185">Reference proteome</keyword>
<reference evidence="1 2" key="1">
    <citation type="journal article" date="2022" name="Plant J.">
        <title>Chromosome-level genome of Camellia lanceoleosa provides a valuable resource for understanding genome evolution and self-incompatibility.</title>
        <authorList>
            <person name="Gong W."/>
            <person name="Xiao S."/>
            <person name="Wang L."/>
            <person name="Liao Z."/>
            <person name="Chang Y."/>
            <person name="Mo W."/>
            <person name="Hu G."/>
            <person name="Li W."/>
            <person name="Zhao G."/>
            <person name="Zhu H."/>
            <person name="Hu X."/>
            <person name="Ji K."/>
            <person name="Xiang X."/>
            <person name="Song Q."/>
            <person name="Yuan D."/>
            <person name="Jin S."/>
            <person name="Zhang L."/>
        </authorList>
    </citation>
    <scope>NUCLEOTIDE SEQUENCE [LARGE SCALE GENOMIC DNA]</scope>
    <source>
        <strain evidence="1">SQ_2022a</strain>
    </source>
</reference>
<gene>
    <name evidence="1" type="ORF">LOK49_LG14G01709</name>
</gene>
<comment type="caution">
    <text evidence="1">The sequence shown here is derived from an EMBL/GenBank/DDBJ whole genome shotgun (WGS) entry which is preliminary data.</text>
</comment>
<accession>A0ACC0F9K1</accession>
<evidence type="ECO:0000313" key="1">
    <source>
        <dbReference type="EMBL" id="KAI7985362.1"/>
    </source>
</evidence>
<sequence>MMGEVRGHSSRCMASSLVRTGFVRGSMTHGNGCYQHRCINNSLEVVVDGVWKVCPAAATSFTFPSTNPRSKHNLSQQYRVWNRRTFQPLGLFAARVGLQGSTPGLHALFTGEDDTWEAWLNIDASGFSNVISLGRSGIMMNYVSRRRKKWMIIVHRSRIIFDYMCGNVDWLHRYIIQDVISAHRYKTFFKRW</sequence>
<name>A0ACC0F9K1_9ERIC</name>
<dbReference type="Proteomes" id="UP001060215">
    <property type="component" value="Chromosome 15"/>
</dbReference>
<dbReference type="EMBL" id="CM045772">
    <property type="protein sequence ID" value="KAI7985362.1"/>
    <property type="molecule type" value="Genomic_DNA"/>
</dbReference>
<organism evidence="1 2">
    <name type="scientific">Camellia lanceoleosa</name>
    <dbReference type="NCBI Taxonomy" id="1840588"/>
    <lineage>
        <taxon>Eukaryota</taxon>
        <taxon>Viridiplantae</taxon>
        <taxon>Streptophyta</taxon>
        <taxon>Embryophyta</taxon>
        <taxon>Tracheophyta</taxon>
        <taxon>Spermatophyta</taxon>
        <taxon>Magnoliopsida</taxon>
        <taxon>eudicotyledons</taxon>
        <taxon>Gunneridae</taxon>
        <taxon>Pentapetalae</taxon>
        <taxon>asterids</taxon>
        <taxon>Ericales</taxon>
        <taxon>Theaceae</taxon>
        <taxon>Camellia</taxon>
    </lineage>
</organism>
<evidence type="ECO:0000313" key="2">
    <source>
        <dbReference type="Proteomes" id="UP001060215"/>
    </source>
</evidence>